<dbReference type="InterPro" id="IPR001650">
    <property type="entry name" value="Helicase_C-like"/>
</dbReference>
<dbReference type="SUPFAM" id="SSF52540">
    <property type="entry name" value="P-loop containing nucleoside triphosphate hydrolases"/>
    <property type="match status" value="2"/>
</dbReference>
<keyword evidence="6" id="KW-0547">Nucleotide-binding</keyword>
<keyword evidence="7" id="KW-1185">Reference proteome</keyword>
<organism evidence="6 7">
    <name type="scientific">Vagococcus entomophilus</name>
    <dbReference type="NCBI Taxonomy" id="1160095"/>
    <lineage>
        <taxon>Bacteria</taxon>
        <taxon>Bacillati</taxon>
        <taxon>Bacillota</taxon>
        <taxon>Bacilli</taxon>
        <taxon>Lactobacillales</taxon>
        <taxon>Enterococcaceae</taxon>
        <taxon>Vagococcus</taxon>
    </lineage>
</organism>
<evidence type="ECO:0000256" key="2">
    <source>
        <dbReference type="PROSITE-ProRule" id="PRU00325"/>
    </source>
</evidence>
<dbReference type="AlphaFoldDB" id="A0A430AHI4"/>
<name>A0A430AHI4_9ENTE</name>
<evidence type="ECO:0000259" key="3">
    <source>
        <dbReference type="PROSITE" id="PS50966"/>
    </source>
</evidence>
<dbReference type="Pfam" id="PF08455">
    <property type="entry name" value="SNF2_assoc"/>
    <property type="match status" value="1"/>
</dbReference>
<dbReference type="Gene3D" id="3.40.50.10810">
    <property type="entry name" value="Tandem AAA-ATPase domain"/>
    <property type="match status" value="1"/>
</dbReference>
<evidence type="ECO:0000259" key="5">
    <source>
        <dbReference type="PROSITE" id="PS51194"/>
    </source>
</evidence>
<dbReference type="InterPro" id="IPR049730">
    <property type="entry name" value="SNF2/RAD54-like_C"/>
</dbReference>
<feature type="domain" description="Helicase C-terminal" evidence="5">
    <location>
        <begin position="899"/>
        <end position="1054"/>
    </location>
</feature>
<feature type="domain" description="Helicase ATP-binding" evidence="4">
    <location>
        <begin position="625"/>
        <end position="787"/>
    </location>
</feature>
<dbReference type="InterPro" id="IPR000330">
    <property type="entry name" value="SNF2_N"/>
</dbReference>
<dbReference type="InterPro" id="IPR013663">
    <property type="entry name" value="Helicase_SWF/SNF/SWI_bac"/>
</dbReference>
<evidence type="ECO:0000256" key="1">
    <source>
        <dbReference type="ARBA" id="ARBA00022801"/>
    </source>
</evidence>
<dbReference type="RefSeq" id="WP_126825016.1">
    <property type="nucleotide sequence ID" value="NZ_JBHLWU010000002.1"/>
</dbReference>
<dbReference type="FunFam" id="3.40.50.300:FF:000533">
    <property type="entry name" value="Helicase, Snf2 family"/>
    <property type="match status" value="1"/>
</dbReference>
<dbReference type="InterPro" id="IPR007527">
    <property type="entry name" value="Znf_SWIM"/>
</dbReference>
<dbReference type="PROSITE" id="PS50966">
    <property type="entry name" value="ZF_SWIM"/>
    <property type="match status" value="1"/>
</dbReference>
<dbReference type="Gene3D" id="3.40.50.300">
    <property type="entry name" value="P-loop containing nucleotide triphosphate hydrolases"/>
    <property type="match status" value="1"/>
</dbReference>
<dbReference type="Proteomes" id="UP000288669">
    <property type="component" value="Unassembled WGS sequence"/>
</dbReference>
<protein>
    <submittedName>
        <fullName evidence="6">Snf2 family helicase</fullName>
    </submittedName>
</protein>
<accession>A0A430AHI4</accession>
<keyword evidence="1" id="KW-0378">Hydrolase</keyword>
<dbReference type="GO" id="GO:0005524">
    <property type="term" value="F:ATP binding"/>
    <property type="evidence" value="ECO:0007669"/>
    <property type="project" value="InterPro"/>
</dbReference>
<dbReference type="InterPro" id="IPR038718">
    <property type="entry name" value="SNF2-like_sf"/>
</dbReference>
<reference evidence="6 7" key="1">
    <citation type="submission" date="2017-05" db="EMBL/GenBank/DDBJ databases">
        <title>Vagococcus spp. assemblies.</title>
        <authorList>
            <person name="Gulvik C.A."/>
        </authorList>
    </citation>
    <scope>NUCLEOTIDE SEQUENCE [LARGE SCALE GENOMIC DNA]</scope>
    <source>
        <strain evidence="6 7">DSM 24756</strain>
    </source>
</reference>
<sequence length="1067" mass="124047">MKWSIPERIIDRGRNYVNENRVVKITQNVEQQIWYADVLGSEVYHVELDGTTKEADICTCPYWQEHGYCKHTVATELALRKNGLSRVMQQNPQLKTTHQPPSLANIFTDTFVHLQEDLHTQMLKKQALQIEVSIENIDISNYYPEKAFLGLNLKIGWVNERTYVIKNVTEFFSVLEKEEAYKVNSQHVFYLQSQNFTDRDRLRLQQYAQIHRDNQTLLSNTGQVKEKFTQRFVLLPMGQAKEVIESLMENEGCKLHIDKTTIELNHFRAELPDLEFIVSETEDGARLSVHHLPVKYFESYGWLVYEKKIIELTQVQQKVYVALMQLLKRTETPEFFYPEKQLADLFAYVLPTLEKIGTVTVEDSVQSEMIHAPLEVSLTFMKQEKQLLLRVDFHYQDCTFSTDKAYTTKNEKSNYIVRNQKEEDRVVQLIKQYGYQKKTVGFAKSLPLHAELFAFFKEEIPFWKTIATVEVEDDLAVLYLDAMQHQPKVQVIEKDSWLDVRFDVSDIAEDEIDAIMASLLRKEKFHQLKNGQLLSLDSEEFRQTSQALAKLRRHLQVNKGHFEVPKYNSLQVNEAFQAVSDSDFSQEFDQMVQDITHPENYQTTLPETLDATLRPYQEAGFRWLKMLSSYGFGGILADDMGLGKTVQTIAYILSEKENSVKTRPTVIVAPASLVYNWQVECQKFAPSLQTEVVIGNKQKRKELLSNYEEKDVWITSYSTIRQDIELYQDKQVHCLILDEAQMIKNVATKTFQSLKQLKSTHRFALSGTPIENNIEELWALFQMLMPGFFPPMKKFKVLSLEQIAKMIQPFVLRREKVDVLKDLPEKIETNLYSSLTEEQKKVYLAYLKQMQQTLNGMSHDEFKRNRLSILAGLTRLRQICCDPHLFVEDYQGDSGKLEQLKEMIQVAKQNKRRVLIFSQFTSMLSRIETELEKLGLSSFYLRGSTKPKDRMDMVEAFNAGEKDIFLISLKAGGTGLNLTGADTVILYDLWWNPAVEEQATGRAHRIGQKKVVEVWRMIAEGTIEEKMYQLQNEKRALFKKIMNAEEEQALANLTESDIREIFQMGNE</sequence>
<dbReference type="CDD" id="cd18793">
    <property type="entry name" value="SF2_C_SNF"/>
    <property type="match status" value="1"/>
</dbReference>
<keyword evidence="2" id="KW-0479">Metal-binding</keyword>
<dbReference type="SMART" id="SM00487">
    <property type="entry name" value="DEXDc"/>
    <property type="match status" value="1"/>
</dbReference>
<keyword evidence="6" id="KW-0067">ATP-binding</keyword>
<dbReference type="InterPro" id="IPR027417">
    <property type="entry name" value="P-loop_NTPase"/>
</dbReference>
<dbReference type="CDD" id="cd18012">
    <property type="entry name" value="DEXQc_arch_SWI2_SNF2"/>
    <property type="match status" value="1"/>
</dbReference>
<dbReference type="OrthoDB" id="9760715at2"/>
<proteinExistence type="predicted"/>
<dbReference type="PANTHER" id="PTHR10799">
    <property type="entry name" value="SNF2/RAD54 HELICASE FAMILY"/>
    <property type="match status" value="1"/>
</dbReference>
<gene>
    <name evidence="6" type="ORF">CBF30_08260</name>
</gene>
<dbReference type="GO" id="GO:0008270">
    <property type="term" value="F:zinc ion binding"/>
    <property type="evidence" value="ECO:0007669"/>
    <property type="project" value="UniProtKB-KW"/>
</dbReference>
<dbReference type="Pfam" id="PF04434">
    <property type="entry name" value="SWIM"/>
    <property type="match status" value="1"/>
</dbReference>
<dbReference type="Pfam" id="PF00176">
    <property type="entry name" value="SNF2-rel_dom"/>
    <property type="match status" value="1"/>
</dbReference>
<evidence type="ECO:0000259" key="4">
    <source>
        <dbReference type="PROSITE" id="PS51192"/>
    </source>
</evidence>
<keyword evidence="2" id="KW-0863">Zinc-finger</keyword>
<evidence type="ECO:0000313" key="6">
    <source>
        <dbReference type="EMBL" id="RSU07237.1"/>
    </source>
</evidence>
<dbReference type="Pfam" id="PF00271">
    <property type="entry name" value="Helicase_C"/>
    <property type="match status" value="1"/>
</dbReference>
<dbReference type="PROSITE" id="PS51192">
    <property type="entry name" value="HELICASE_ATP_BIND_1"/>
    <property type="match status" value="1"/>
</dbReference>
<comment type="caution">
    <text evidence="6">The sequence shown here is derived from an EMBL/GenBank/DDBJ whole genome shotgun (WGS) entry which is preliminary data.</text>
</comment>
<dbReference type="PROSITE" id="PS51194">
    <property type="entry name" value="HELICASE_CTER"/>
    <property type="match status" value="1"/>
</dbReference>
<dbReference type="GO" id="GO:0016787">
    <property type="term" value="F:hydrolase activity"/>
    <property type="evidence" value="ECO:0007669"/>
    <property type="project" value="UniProtKB-KW"/>
</dbReference>
<evidence type="ECO:0000313" key="7">
    <source>
        <dbReference type="Proteomes" id="UP000288669"/>
    </source>
</evidence>
<dbReference type="InterPro" id="IPR014001">
    <property type="entry name" value="Helicase_ATP-bd"/>
</dbReference>
<keyword evidence="6" id="KW-0347">Helicase</keyword>
<keyword evidence="2" id="KW-0862">Zinc</keyword>
<dbReference type="EMBL" id="NGJZ01000002">
    <property type="protein sequence ID" value="RSU07237.1"/>
    <property type="molecule type" value="Genomic_DNA"/>
</dbReference>
<dbReference type="GO" id="GO:0004386">
    <property type="term" value="F:helicase activity"/>
    <property type="evidence" value="ECO:0007669"/>
    <property type="project" value="UniProtKB-KW"/>
</dbReference>
<feature type="domain" description="SWIM-type" evidence="3">
    <location>
        <begin position="44"/>
        <end position="80"/>
    </location>
</feature>
<dbReference type="SMART" id="SM00490">
    <property type="entry name" value="HELICc"/>
    <property type="match status" value="1"/>
</dbReference>